<evidence type="ECO:0008006" key="4">
    <source>
        <dbReference type="Google" id="ProtNLM"/>
    </source>
</evidence>
<keyword evidence="1" id="KW-0812">Transmembrane</keyword>
<evidence type="ECO:0000256" key="1">
    <source>
        <dbReference type="SAM" id="Phobius"/>
    </source>
</evidence>
<gene>
    <name evidence="2" type="ORF">WKW79_27860</name>
</gene>
<protein>
    <recommendedName>
        <fullName evidence="4">SMODS and SLOG-associating 2TM effector domain-containing protein</fullName>
    </recommendedName>
</protein>
<dbReference type="Proteomes" id="UP001367030">
    <property type="component" value="Unassembled WGS sequence"/>
</dbReference>
<name>A0ABU8XF00_9BURK</name>
<evidence type="ECO:0000313" key="2">
    <source>
        <dbReference type="EMBL" id="MEJ8858415.1"/>
    </source>
</evidence>
<comment type="caution">
    <text evidence="2">The sequence shown here is derived from an EMBL/GenBank/DDBJ whole genome shotgun (WGS) entry which is preliminary data.</text>
</comment>
<organism evidence="2 3">
    <name type="scientific">Variovorax robiniae</name>
    <dbReference type="NCBI Taxonomy" id="1836199"/>
    <lineage>
        <taxon>Bacteria</taxon>
        <taxon>Pseudomonadati</taxon>
        <taxon>Pseudomonadota</taxon>
        <taxon>Betaproteobacteria</taxon>
        <taxon>Burkholderiales</taxon>
        <taxon>Comamonadaceae</taxon>
        <taxon>Variovorax</taxon>
    </lineage>
</organism>
<dbReference type="EMBL" id="JBBKZS010000016">
    <property type="protein sequence ID" value="MEJ8858415.1"/>
    <property type="molecule type" value="Genomic_DNA"/>
</dbReference>
<keyword evidence="1" id="KW-1133">Transmembrane helix</keyword>
<sequence>MTTNPLEVAQNAFEAAFTEAKKARWPLQLSSFLRRLLAYGLKAIAVFGALAISSGRLSEYAQFIGIAIAVAVAIDGLFSNHVRMMLVTKAAQAYRRLTNEARRAHMLRLPSILAIKVQDSGEEESKQQLLLLLYELTAKLHSGCAEVELALDEGHFKALDTLTLDSERSKPTTVATT</sequence>
<accession>A0ABU8XF00</accession>
<dbReference type="RefSeq" id="WP_340338474.1">
    <property type="nucleotide sequence ID" value="NZ_JBBKZS010000016.1"/>
</dbReference>
<evidence type="ECO:0000313" key="3">
    <source>
        <dbReference type="Proteomes" id="UP001367030"/>
    </source>
</evidence>
<keyword evidence="1" id="KW-0472">Membrane</keyword>
<keyword evidence="3" id="KW-1185">Reference proteome</keyword>
<feature type="transmembrane region" description="Helical" evidence="1">
    <location>
        <begin position="60"/>
        <end position="78"/>
    </location>
</feature>
<proteinExistence type="predicted"/>
<feature type="transmembrane region" description="Helical" evidence="1">
    <location>
        <begin position="36"/>
        <end position="54"/>
    </location>
</feature>
<reference evidence="2 3" key="1">
    <citation type="submission" date="2024-03" db="EMBL/GenBank/DDBJ databases">
        <title>Novel species of the genus Variovorax.</title>
        <authorList>
            <person name="Liu Q."/>
            <person name="Xin Y.-H."/>
        </authorList>
    </citation>
    <scope>NUCLEOTIDE SEQUENCE [LARGE SCALE GENOMIC DNA]</scope>
    <source>
        <strain evidence="2 3">KACC 18901</strain>
    </source>
</reference>